<comment type="similarity">
    <text evidence="2">Belongs to the peptidase S1 family.</text>
</comment>
<dbReference type="KEGG" id="nlo:107226211"/>
<dbReference type="FunFam" id="2.40.10.10:FF:000077">
    <property type="entry name" value="Predicted protein"/>
    <property type="match status" value="1"/>
</dbReference>
<keyword evidence="5 11" id="KW-0732">Signal</keyword>
<evidence type="ECO:0000256" key="9">
    <source>
        <dbReference type="ARBA" id="ARBA00023157"/>
    </source>
</evidence>
<keyword evidence="3" id="KW-0964">Secreted</keyword>
<protein>
    <submittedName>
        <fullName evidence="14">Trypsin-3</fullName>
    </submittedName>
</protein>
<proteinExistence type="inferred from homology"/>
<dbReference type="SUPFAM" id="SSF50494">
    <property type="entry name" value="Trypsin-like serine proteases"/>
    <property type="match status" value="1"/>
</dbReference>
<dbReference type="SMART" id="SM00020">
    <property type="entry name" value="Tryp_SPc"/>
    <property type="match status" value="1"/>
</dbReference>
<dbReference type="PRINTS" id="PR00722">
    <property type="entry name" value="CHYMOTRYPSIN"/>
</dbReference>
<dbReference type="Gene3D" id="2.40.10.10">
    <property type="entry name" value="Trypsin-like serine proteases"/>
    <property type="match status" value="1"/>
</dbReference>
<accession>A0A6J0C7W2</accession>
<dbReference type="PROSITE" id="PS00135">
    <property type="entry name" value="TRYPSIN_SER"/>
    <property type="match status" value="1"/>
</dbReference>
<evidence type="ECO:0000256" key="11">
    <source>
        <dbReference type="SAM" id="SignalP"/>
    </source>
</evidence>
<reference evidence="14" key="1">
    <citation type="submission" date="2025-08" db="UniProtKB">
        <authorList>
            <consortium name="RefSeq"/>
        </authorList>
    </citation>
    <scope>IDENTIFICATION</scope>
    <source>
        <tissue evidence="14">Thorax and Abdomen</tissue>
    </source>
</reference>
<dbReference type="PANTHER" id="PTHR24264">
    <property type="entry name" value="TRYPSIN-RELATED"/>
    <property type="match status" value="1"/>
</dbReference>
<feature type="domain" description="Peptidase S1" evidence="12">
    <location>
        <begin position="28"/>
        <end position="253"/>
    </location>
</feature>
<dbReference type="Pfam" id="PF00089">
    <property type="entry name" value="Trypsin"/>
    <property type="match status" value="1"/>
</dbReference>
<dbReference type="GO" id="GO:0004252">
    <property type="term" value="F:serine-type endopeptidase activity"/>
    <property type="evidence" value="ECO:0007669"/>
    <property type="project" value="InterPro"/>
</dbReference>
<feature type="signal peptide" evidence="11">
    <location>
        <begin position="1"/>
        <end position="18"/>
    </location>
</feature>
<evidence type="ECO:0000259" key="12">
    <source>
        <dbReference type="PROSITE" id="PS50240"/>
    </source>
</evidence>
<feature type="chain" id="PRO_5027114696" evidence="11">
    <location>
        <begin position="19"/>
        <end position="254"/>
    </location>
</feature>
<dbReference type="AlphaFoldDB" id="A0A6J0C7W2"/>
<keyword evidence="6 10" id="KW-0378">Hydrolase</keyword>
<evidence type="ECO:0000256" key="8">
    <source>
        <dbReference type="ARBA" id="ARBA00023145"/>
    </source>
</evidence>
<dbReference type="PROSITE" id="PS00134">
    <property type="entry name" value="TRYPSIN_HIS"/>
    <property type="match status" value="1"/>
</dbReference>
<name>A0A6J0C7W2_NEOLC</name>
<evidence type="ECO:0000256" key="10">
    <source>
        <dbReference type="RuleBase" id="RU363034"/>
    </source>
</evidence>
<organism evidence="14">
    <name type="scientific">Neodiprion lecontei</name>
    <name type="common">Redheaded pine sawfly</name>
    <dbReference type="NCBI Taxonomy" id="441921"/>
    <lineage>
        <taxon>Eukaryota</taxon>
        <taxon>Metazoa</taxon>
        <taxon>Ecdysozoa</taxon>
        <taxon>Arthropoda</taxon>
        <taxon>Hexapoda</taxon>
        <taxon>Insecta</taxon>
        <taxon>Pterygota</taxon>
        <taxon>Neoptera</taxon>
        <taxon>Endopterygota</taxon>
        <taxon>Hymenoptera</taxon>
        <taxon>Tenthredinoidea</taxon>
        <taxon>Diprionidae</taxon>
        <taxon>Diprioninae</taxon>
        <taxon>Neodiprion</taxon>
    </lineage>
</organism>
<dbReference type="InterPro" id="IPR050127">
    <property type="entry name" value="Serine_Proteases_S1"/>
</dbReference>
<evidence type="ECO:0000256" key="5">
    <source>
        <dbReference type="ARBA" id="ARBA00022729"/>
    </source>
</evidence>
<evidence type="ECO:0000256" key="6">
    <source>
        <dbReference type="ARBA" id="ARBA00022801"/>
    </source>
</evidence>
<keyword evidence="7 10" id="KW-0720">Serine protease</keyword>
<dbReference type="InParanoid" id="A0A6J0C7W2"/>
<evidence type="ECO:0000256" key="2">
    <source>
        <dbReference type="ARBA" id="ARBA00007664"/>
    </source>
</evidence>
<dbReference type="GO" id="GO:0006508">
    <property type="term" value="P:proteolysis"/>
    <property type="evidence" value="ECO:0007669"/>
    <property type="project" value="UniProtKB-KW"/>
</dbReference>
<dbReference type="OrthoDB" id="10059102at2759"/>
<evidence type="ECO:0000313" key="13">
    <source>
        <dbReference type="Proteomes" id="UP000829291"/>
    </source>
</evidence>
<dbReference type="PANTHER" id="PTHR24264:SF65">
    <property type="entry name" value="SRCR DOMAIN-CONTAINING PROTEIN"/>
    <property type="match status" value="1"/>
</dbReference>
<evidence type="ECO:0000313" key="14">
    <source>
        <dbReference type="RefSeq" id="XP_015522429.1"/>
    </source>
</evidence>
<dbReference type="GO" id="GO:0005615">
    <property type="term" value="C:extracellular space"/>
    <property type="evidence" value="ECO:0007669"/>
    <property type="project" value="TreeGrafter"/>
</dbReference>
<dbReference type="InterPro" id="IPR033116">
    <property type="entry name" value="TRYPSIN_SER"/>
</dbReference>
<dbReference type="CDD" id="cd00190">
    <property type="entry name" value="Tryp_SPc"/>
    <property type="match status" value="1"/>
</dbReference>
<sequence>MNIFIFCLLFTSLASVFASPVPSGENRIVGGRNGTIEEVPYQISSLLDGSHNCGGSLINEYWIVSAAHCFQRDFSRYSVRIGSTMRNAGGTIHELDQIINHPNYSIPVTYANDIALLKVKEPMDFSAQVQPIPLPEQYEMVPEGEFSTISGWGTIRWLVGPAADIVQIAEVPVTSREYCATAYGQSWITDDMLCAGFPEGGIDACQGDSGGPLVVDGVLHGAVSWGSGCALAGYPGVYARVSYFRDWIRENSGM</sequence>
<keyword evidence="8" id="KW-0865">Zymogen</keyword>
<dbReference type="Proteomes" id="UP000829291">
    <property type="component" value="Chromosome 6"/>
</dbReference>
<dbReference type="InterPro" id="IPR043504">
    <property type="entry name" value="Peptidase_S1_PA_chymotrypsin"/>
</dbReference>
<dbReference type="PROSITE" id="PS50240">
    <property type="entry name" value="TRYPSIN_DOM"/>
    <property type="match status" value="1"/>
</dbReference>
<comment type="subcellular location">
    <subcellularLocation>
        <location evidence="1">Secreted</location>
    </subcellularLocation>
</comment>
<dbReference type="InterPro" id="IPR009003">
    <property type="entry name" value="Peptidase_S1_PA"/>
</dbReference>
<keyword evidence="13" id="KW-1185">Reference proteome</keyword>
<evidence type="ECO:0000256" key="7">
    <source>
        <dbReference type="ARBA" id="ARBA00022825"/>
    </source>
</evidence>
<dbReference type="InterPro" id="IPR018114">
    <property type="entry name" value="TRYPSIN_HIS"/>
</dbReference>
<dbReference type="InterPro" id="IPR001254">
    <property type="entry name" value="Trypsin_dom"/>
</dbReference>
<keyword evidence="9" id="KW-1015">Disulfide bond</keyword>
<evidence type="ECO:0000256" key="4">
    <source>
        <dbReference type="ARBA" id="ARBA00022670"/>
    </source>
</evidence>
<keyword evidence="4 10" id="KW-0645">Protease</keyword>
<dbReference type="RefSeq" id="XP_015522429.1">
    <property type="nucleotide sequence ID" value="XM_015666943.2"/>
</dbReference>
<dbReference type="InterPro" id="IPR001314">
    <property type="entry name" value="Peptidase_S1A"/>
</dbReference>
<gene>
    <name evidence="14" type="primary">LOC107226211</name>
</gene>
<dbReference type="GeneID" id="107226211"/>
<evidence type="ECO:0000256" key="3">
    <source>
        <dbReference type="ARBA" id="ARBA00022525"/>
    </source>
</evidence>
<evidence type="ECO:0000256" key="1">
    <source>
        <dbReference type="ARBA" id="ARBA00004613"/>
    </source>
</evidence>